<organism evidence="1 2">
    <name type="scientific">Helicobacter suis</name>
    <dbReference type="NCBI Taxonomy" id="104628"/>
    <lineage>
        <taxon>Bacteria</taxon>
        <taxon>Pseudomonadati</taxon>
        <taxon>Campylobacterota</taxon>
        <taxon>Epsilonproteobacteria</taxon>
        <taxon>Campylobacterales</taxon>
        <taxon>Helicobacteraceae</taxon>
        <taxon>Helicobacter</taxon>
    </lineage>
</organism>
<evidence type="ECO:0000313" key="2">
    <source>
        <dbReference type="Proteomes" id="UP000317935"/>
    </source>
</evidence>
<name>A0A6J4D0I9_9HELI</name>
<dbReference type="Proteomes" id="UP000317935">
    <property type="component" value="Chromosome"/>
</dbReference>
<dbReference type="RefSeq" id="WP_231102938.1">
    <property type="nucleotide sequence ID" value="NZ_AP019774.1"/>
</dbReference>
<evidence type="ECO:0000313" key="1">
    <source>
        <dbReference type="EMBL" id="BCD70300.1"/>
    </source>
</evidence>
<accession>A0A6J4D0I9</accession>
<dbReference type="AlphaFoldDB" id="A0A6J4D0I9"/>
<sequence length="131" mass="14428">MFSSSLIKWGGVGIVSTFLILGCSKVANINPGQPTTGQVKPIHGYSCNKQKMWPIWPYGKKGIENLKKEAMQQTQDQADAYAKSLGKSEGELINTTVTLESWPLPRYLFFLGSKCVKVQGYARAKDKGSLL</sequence>
<dbReference type="EMBL" id="AP019774">
    <property type="protein sequence ID" value="BCD70300.1"/>
    <property type="molecule type" value="Genomic_DNA"/>
</dbReference>
<proteinExistence type="predicted"/>
<reference evidence="1 2" key="1">
    <citation type="submission" date="2019-06" db="EMBL/GenBank/DDBJ databases">
        <title>Complete genome sequence of Helicobacter suis SNTW101c.</title>
        <authorList>
            <person name="Rimbara E."/>
            <person name="Suzuki M."/>
            <person name="Matsui H."/>
            <person name="Nakamura M."/>
            <person name="Mori S."/>
            <person name="Shibayama K."/>
        </authorList>
    </citation>
    <scope>NUCLEOTIDE SEQUENCE [LARGE SCALE GENOMIC DNA]</scope>
    <source>
        <strain evidence="1 2">SNTW101c</strain>
    </source>
</reference>
<protein>
    <submittedName>
        <fullName evidence="1">Uncharacterized protein</fullName>
    </submittedName>
</protein>
<gene>
    <name evidence="1" type="ORF">SNTW_09450</name>
</gene>